<dbReference type="Proteomes" id="UP000074294">
    <property type="component" value="Unassembled WGS sequence"/>
</dbReference>
<organism evidence="1 2">
    <name type="scientific">Hadarchaeum yellowstonense</name>
    <dbReference type="NCBI Taxonomy" id="1776334"/>
    <lineage>
        <taxon>Archaea</taxon>
        <taxon>Methanobacteriati</taxon>
        <taxon>Candidatus Hadarchaeota</taxon>
        <taxon>Candidatus Hadarchaeia</taxon>
        <taxon>Candidatus Hadarchaeales</taxon>
        <taxon>Candidatus Hadarchaeaceae</taxon>
        <taxon>Candidatus Hadarchaeum</taxon>
    </lineage>
</organism>
<proteinExistence type="predicted"/>
<name>A0A147JVX5_HADYE</name>
<sequence length="81" mass="9373">MRPTNQKVMAAIIEALLENGRLEKRSLIQAVEPRLDRRFRISEHRVGYLITILERYGVVRVRGDCIVICRGMTKELADMFG</sequence>
<dbReference type="STRING" id="1776334.APZ16_04445"/>
<comment type="caution">
    <text evidence="1">The sequence shown here is derived from an EMBL/GenBank/DDBJ whole genome shotgun (WGS) entry which is preliminary data.</text>
</comment>
<evidence type="ECO:0000313" key="2">
    <source>
        <dbReference type="Proteomes" id="UP000074294"/>
    </source>
</evidence>
<evidence type="ECO:0000313" key="1">
    <source>
        <dbReference type="EMBL" id="KUO40632.1"/>
    </source>
</evidence>
<dbReference type="AlphaFoldDB" id="A0A147JVX5"/>
<dbReference type="EMBL" id="LQMQ01000038">
    <property type="protein sequence ID" value="KUO40632.1"/>
    <property type="molecule type" value="Genomic_DNA"/>
</dbReference>
<protein>
    <submittedName>
        <fullName evidence="1">Uncharacterized protein</fullName>
    </submittedName>
</protein>
<gene>
    <name evidence="1" type="ORF">APZ16_04445</name>
</gene>
<reference evidence="1 2" key="1">
    <citation type="journal article" date="2016" name="Nat. Microbiol.">
        <title>Genomic inference of the metabolism of cosmopolitan subsurface Archaea, Hadesarchaea.</title>
        <authorList>
            <person name="Baker B.J."/>
            <person name="Saw J.H."/>
            <person name="Lind A.E."/>
            <person name="Lazar C.S."/>
            <person name="Hinrichs K.-U."/>
            <person name="Teske A.P."/>
            <person name="Ettema T.J."/>
        </authorList>
    </citation>
    <scope>NUCLEOTIDE SEQUENCE [LARGE SCALE GENOMIC DNA]</scope>
</reference>
<accession>A0A147JVX5</accession>